<dbReference type="EMBL" id="PYBJ01000001">
    <property type="protein sequence ID" value="PSM44933.1"/>
    <property type="molecule type" value="Genomic_DNA"/>
</dbReference>
<evidence type="ECO:0000313" key="7">
    <source>
        <dbReference type="Proteomes" id="UP000240429"/>
    </source>
</evidence>
<gene>
    <name evidence="6" type="ORF">C6Y14_02165</name>
</gene>
<dbReference type="SUPFAM" id="SSF52540">
    <property type="entry name" value="P-loop containing nucleoside triphosphate hydrolases"/>
    <property type="match status" value="1"/>
</dbReference>
<dbReference type="Gene3D" id="3.40.50.300">
    <property type="entry name" value="P-loop containing nucleotide triphosphate hydrolases"/>
    <property type="match status" value="1"/>
</dbReference>
<keyword evidence="2" id="KW-0547">Nucleotide-binding</keyword>
<dbReference type="CDD" id="cd03255">
    <property type="entry name" value="ABC_MJ0796_LolCDE_FtsE"/>
    <property type="match status" value="1"/>
</dbReference>
<dbReference type="GO" id="GO:0022857">
    <property type="term" value="F:transmembrane transporter activity"/>
    <property type="evidence" value="ECO:0007669"/>
    <property type="project" value="TreeGrafter"/>
</dbReference>
<dbReference type="PANTHER" id="PTHR24220:SF685">
    <property type="entry name" value="ABC TRANSPORTER RELATED"/>
    <property type="match status" value="1"/>
</dbReference>
<evidence type="ECO:0000256" key="3">
    <source>
        <dbReference type="ARBA" id="ARBA00022840"/>
    </source>
</evidence>
<evidence type="ECO:0000256" key="2">
    <source>
        <dbReference type="ARBA" id="ARBA00022741"/>
    </source>
</evidence>
<dbReference type="InterPro" id="IPR027417">
    <property type="entry name" value="P-loop_NTPase"/>
</dbReference>
<proteinExistence type="predicted"/>
<feature type="compositionally biased region" description="Basic and acidic residues" evidence="4">
    <location>
        <begin position="1"/>
        <end position="15"/>
    </location>
</feature>
<organism evidence="6 7">
    <name type="scientific">Streptomyces dioscori</name>
    <dbReference type="NCBI Taxonomy" id="2109333"/>
    <lineage>
        <taxon>Bacteria</taxon>
        <taxon>Bacillati</taxon>
        <taxon>Actinomycetota</taxon>
        <taxon>Actinomycetes</taxon>
        <taxon>Kitasatosporales</taxon>
        <taxon>Streptomycetaceae</taxon>
        <taxon>Streptomyces</taxon>
        <taxon>Streptomyces aurantiacus group</taxon>
    </lineage>
</organism>
<comment type="caution">
    <text evidence="6">The sequence shown here is derived from an EMBL/GenBank/DDBJ whole genome shotgun (WGS) entry which is preliminary data.</text>
</comment>
<keyword evidence="1" id="KW-0813">Transport</keyword>
<evidence type="ECO:0000256" key="1">
    <source>
        <dbReference type="ARBA" id="ARBA00022448"/>
    </source>
</evidence>
<dbReference type="GO" id="GO:0005524">
    <property type="term" value="F:ATP binding"/>
    <property type="evidence" value="ECO:0007669"/>
    <property type="project" value="UniProtKB-KW"/>
</dbReference>
<dbReference type="Proteomes" id="UP000240429">
    <property type="component" value="Unassembled WGS sequence"/>
</dbReference>
<evidence type="ECO:0000256" key="4">
    <source>
        <dbReference type="SAM" id="MobiDB-lite"/>
    </source>
</evidence>
<dbReference type="Pfam" id="PF00005">
    <property type="entry name" value="ABC_tran"/>
    <property type="match status" value="1"/>
</dbReference>
<dbReference type="PROSITE" id="PS50893">
    <property type="entry name" value="ABC_TRANSPORTER_2"/>
    <property type="match status" value="1"/>
</dbReference>
<dbReference type="InterPro" id="IPR015854">
    <property type="entry name" value="ABC_transpr_LolD-like"/>
</dbReference>
<protein>
    <submittedName>
        <fullName evidence="6">ABC transporter</fullName>
    </submittedName>
</protein>
<dbReference type="InterPro" id="IPR003439">
    <property type="entry name" value="ABC_transporter-like_ATP-bd"/>
</dbReference>
<name>A0A2P8QF97_9ACTN</name>
<keyword evidence="7" id="KW-1185">Reference proteome</keyword>
<dbReference type="GO" id="GO:0005886">
    <property type="term" value="C:plasma membrane"/>
    <property type="evidence" value="ECO:0007669"/>
    <property type="project" value="TreeGrafter"/>
</dbReference>
<dbReference type="AlphaFoldDB" id="A0A2P8QF97"/>
<feature type="region of interest" description="Disordered" evidence="4">
    <location>
        <begin position="1"/>
        <end position="104"/>
    </location>
</feature>
<dbReference type="GO" id="GO:0016887">
    <property type="term" value="F:ATP hydrolysis activity"/>
    <property type="evidence" value="ECO:0007669"/>
    <property type="project" value="InterPro"/>
</dbReference>
<dbReference type="InterPro" id="IPR017911">
    <property type="entry name" value="MacB-like_ATP-bd"/>
</dbReference>
<dbReference type="PROSITE" id="PS00211">
    <property type="entry name" value="ABC_TRANSPORTER_1"/>
    <property type="match status" value="1"/>
</dbReference>
<evidence type="ECO:0000259" key="5">
    <source>
        <dbReference type="PROSITE" id="PS50893"/>
    </source>
</evidence>
<accession>A0A2P8QF97</accession>
<dbReference type="InterPro" id="IPR003593">
    <property type="entry name" value="AAA+_ATPase"/>
</dbReference>
<dbReference type="SMART" id="SM00382">
    <property type="entry name" value="AAA"/>
    <property type="match status" value="1"/>
</dbReference>
<keyword evidence="3" id="KW-0067">ATP-binding</keyword>
<feature type="compositionally biased region" description="Basic and acidic residues" evidence="4">
    <location>
        <begin position="75"/>
        <end position="93"/>
    </location>
</feature>
<dbReference type="PANTHER" id="PTHR24220">
    <property type="entry name" value="IMPORT ATP-BINDING PROTEIN"/>
    <property type="match status" value="1"/>
</dbReference>
<dbReference type="OrthoDB" id="9802264at2"/>
<feature type="domain" description="ABC transporter" evidence="5">
    <location>
        <begin position="107"/>
        <end position="348"/>
    </location>
</feature>
<evidence type="ECO:0000313" key="6">
    <source>
        <dbReference type="EMBL" id="PSM44933.1"/>
    </source>
</evidence>
<sequence length="390" mass="42212">MTEPQGDRQGSDPRRLGAPAPPGEPGELDEPRQLGGPRQSGEPRKLDAPAQLGDPGHLGGPRRPGSSRQASDPRQPGDSRQASDLRQLEERARGARRPPAGADDGLVVCDNLVRVYRTDEVEVQALQGLDLVVEEGECVALVGASGSGKSTLLSILSGLDLPTAGRARVAGHDLLALRRRERLGYRRHTVGFVWQQTGRNLLPYLTALENVALPMKYVRVPRRKRAARAAELLDVLGVAHCRDRRPAELSGGEQQRVAVAVATANSPRVLLADEPTGELDTASGEEVFAALRRANEELGATVLVVTHDPLVSEQVRRTVRIRDGRTSTETLRGPGGGGAEEYTVLDRAGRLQLPRDHVERYGLRGRVRLTAEPDHVGVWPDRTHDPDSSV</sequence>
<reference evidence="6 7" key="1">
    <citation type="submission" date="2018-03" db="EMBL/GenBank/DDBJ databases">
        <title>Streptomyces dioscori sp. nov., a novel endophytic actinobacterium isolated from bulbil of Dioscorea bulbifera L.</title>
        <authorList>
            <person name="Zhikuan W."/>
        </authorList>
    </citation>
    <scope>NUCLEOTIDE SEQUENCE [LARGE SCALE GENOMIC DNA]</scope>
    <source>
        <strain evidence="6 7">A217</strain>
    </source>
</reference>
<dbReference type="InterPro" id="IPR017871">
    <property type="entry name" value="ABC_transporter-like_CS"/>
</dbReference>
<dbReference type="RefSeq" id="WP_107014688.1">
    <property type="nucleotide sequence ID" value="NZ_KZ679038.1"/>
</dbReference>